<dbReference type="InterPro" id="IPR004482">
    <property type="entry name" value="Mg_chelat-rel"/>
</dbReference>
<sequence length="518" mass="55944">MSATRYATLFSRAVLGMDAPEIQVEVHASNGLPSLAIVGLPEASVKESKDRVRSALLSCGFQLPPKRITINLAPADLPKSGSRYDLPIALGILLATGQITPRKPLEHFEWLGELGLNGEVRAIKGLIPSALQAQASGRTLICPQDNLLEAGILLGNQTVSSASVLGANHLLAICQFLADESATLEAAGPLPVNERDEFAEDLSDIRGQAQAKRVLEICASGLHSLLMIGPPGSGKSMLANRLVTLLPPLSQAQAVEVAAIHSLAGIVLHPASLYQRKFINPHHTSTTAAMVGGGSHYLKPGAISLAHESILFLDELPEFQRPVLEALREPLETHRVEIARVNQQVSFPAKALLVAAMNPSPSGFFPDDALNRCKDTPEQIARYLRKISGPLLDRIDCHLEVPPLQFEDLKGGLDPQAESSQQVRKRVVTCQAKQMARQGVLNSALTPPQLQQYAQLDQSSEVFLEKAMNRLGLSARAYHRILRVARTLADMADSQQIELPHLAEAVGYRALDKKLQGN</sequence>
<dbReference type="Proteomes" id="UP000501466">
    <property type="component" value="Chromosome"/>
</dbReference>
<dbReference type="InterPro" id="IPR003593">
    <property type="entry name" value="AAA+_ATPase"/>
</dbReference>
<accession>A0A6F8PQE1</accession>
<keyword evidence="3" id="KW-0645">Protease</keyword>
<proteinExistence type="inferred from homology"/>
<keyword evidence="4" id="KW-1185">Reference proteome</keyword>
<comment type="similarity">
    <text evidence="1">Belongs to the Mg-chelatase subunits D/I family. ComM subfamily.</text>
</comment>
<name>A0A6F8PQE1_9GAMM</name>
<dbReference type="InterPro" id="IPR020568">
    <property type="entry name" value="Ribosomal_Su5_D2-typ_SF"/>
</dbReference>
<dbReference type="RefSeq" id="WP_173291987.1">
    <property type="nucleotide sequence ID" value="NZ_AP021888.1"/>
</dbReference>
<dbReference type="KEGG" id="tzo:THMIRHAT_20000"/>
<dbReference type="EMBL" id="AP021888">
    <property type="protein sequence ID" value="BBP44254.1"/>
    <property type="molecule type" value="Genomic_DNA"/>
</dbReference>
<evidence type="ECO:0000313" key="3">
    <source>
        <dbReference type="EMBL" id="BBP44254.1"/>
    </source>
</evidence>
<dbReference type="InterPro" id="IPR027417">
    <property type="entry name" value="P-loop_NTPase"/>
</dbReference>
<dbReference type="AlphaFoldDB" id="A0A6F8PQE1"/>
<evidence type="ECO:0000313" key="4">
    <source>
        <dbReference type="Proteomes" id="UP000501466"/>
    </source>
</evidence>
<dbReference type="InterPro" id="IPR045006">
    <property type="entry name" value="CHLI-like"/>
</dbReference>
<dbReference type="SMART" id="SM00382">
    <property type="entry name" value="AAA"/>
    <property type="match status" value="1"/>
</dbReference>
<organism evidence="3 4">
    <name type="scientific">Thiosulfativibrio zosterae</name>
    <dbReference type="NCBI Taxonomy" id="2675053"/>
    <lineage>
        <taxon>Bacteria</taxon>
        <taxon>Pseudomonadati</taxon>
        <taxon>Pseudomonadota</taxon>
        <taxon>Gammaproteobacteria</taxon>
        <taxon>Thiotrichales</taxon>
        <taxon>Piscirickettsiaceae</taxon>
        <taxon>Thiosulfativibrio</taxon>
    </lineage>
</organism>
<dbReference type="PANTHER" id="PTHR32039:SF7">
    <property type="entry name" value="COMPETENCE PROTEIN COMM"/>
    <property type="match status" value="1"/>
</dbReference>
<dbReference type="GO" id="GO:0005524">
    <property type="term" value="F:ATP binding"/>
    <property type="evidence" value="ECO:0007669"/>
    <property type="project" value="InterPro"/>
</dbReference>
<evidence type="ECO:0000256" key="1">
    <source>
        <dbReference type="ARBA" id="ARBA00006354"/>
    </source>
</evidence>
<dbReference type="SUPFAM" id="SSF52540">
    <property type="entry name" value="P-loop containing nucleoside triphosphate hydrolases"/>
    <property type="match status" value="1"/>
</dbReference>
<protein>
    <submittedName>
        <fullName evidence="3">ATP-dependent protease</fullName>
    </submittedName>
</protein>
<dbReference type="InterPro" id="IPR000523">
    <property type="entry name" value="Mg_chelatse_chII-like_cat_dom"/>
</dbReference>
<reference evidence="4" key="1">
    <citation type="submission" date="2019-11" db="EMBL/GenBank/DDBJ databases">
        <title>Isolation and characterization of two novel species in the genus Thiomicrorhabdus.</title>
        <authorList>
            <person name="Mochizuki J."/>
            <person name="Kojima H."/>
            <person name="Fukui M."/>
        </authorList>
    </citation>
    <scope>NUCLEOTIDE SEQUENCE [LARGE SCALE GENOMIC DNA]</scope>
    <source>
        <strain evidence="4">AkT22</strain>
    </source>
</reference>
<dbReference type="PANTHER" id="PTHR32039">
    <property type="entry name" value="MAGNESIUM-CHELATASE SUBUNIT CHLI"/>
    <property type="match status" value="1"/>
</dbReference>
<gene>
    <name evidence="3" type="ORF">THMIRHAT_20000</name>
</gene>
<dbReference type="Pfam" id="PF13541">
    <property type="entry name" value="ChlI"/>
    <property type="match status" value="1"/>
</dbReference>
<dbReference type="GO" id="GO:0006508">
    <property type="term" value="P:proteolysis"/>
    <property type="evidence" value="ECO:0007669"/>
    <property type="project" value="UniProtKB-KW"/>
</dbReference>
<keyword evidence="3" id="KW-0378">Hydrolase</keyword>
<dbReference type="Gene3D" id="3.30.230.10">
    <property type="match status" value="1"/>
</dbReference>
<dbReference type="GO" id="GO:0008233">
    <property type="term" value="F:peptidase activity"/>
    <property type="evidence" value="ECO:0007669"/>
    <property type="project" value="UniProtKB-KW"/>
</dbReference>
<evidence type="ECO:0000259" key="2">
    <source>
        <dbReference type="SMART" id="SM00382"/>
    </source>
</evidence>
<feature type="domain" description="AAA+ ATPase" evidence="2">
    <location>
        <begin position="221"/>
        <end position="405"/>
    </location>
</feature>
<dbReference type="Pfam" id="PF13335">
    <property type="entry name" value="Mg_chelatase_C"/>
    <property type="match status" value="1"/>
</dbReference>
<dbReference type="InterPro" id="IPR025158">
    <property type="entry name" value="Mg_chelat-rel_C"/>
</dbReference>
<dbReference type="Gene3D" id="3.40.50.300">
    <property type="entry name" value="P-loop containing nucleotide triphosphate hydrolases"/>
    <property type="match status" value="1"/>
</dbReference>
<dbReference type="Pfam" id="PF01078">
    <property type="entry name" value="Mg_chelatase"/>
    <property type="match status" value="1"/>
</dbReference>
<dbReference type="SUPFAM" id="SSF54211">
    <property type="entry name" value="Ribosomal protein S5 domain 2-like"/>
    <property type="match status" value="1"/>
</dbReference>
<dbReference type="InterPro" id="IPR014721">
    <property type="entry name" value="Ribsml_uS5_D2-typ_fold_subgr"/>
</dbReference>
<dbReference type="NCBIfam" id="TIGR00368">
    <property type="entry name" value="YifB family Mg chelatase-like AAA ATPase"/>
    <property type="match status" value="1"/>
</dbReference>